<evidence type="ECO:0000256" key="6">
    <source>
        <dbReference type="ARBA" id="ARBA00023014"/>
    </source>
</evidence>
<dbReference type="GO" id="GO:0045892">
    <property type="term" value="P:negative regulation of DNA-templated transcription"/>
    <property type="evidence" value="ECO:0007669"/>
    <property type="project" value="TreeGrafter"/>
</dbReference>
<dbReference type="GO" id="GO:0046872">
    <property type="term" value="F:metal ion binding"/>
    <property type="evidence" value="ECO:0007669"/>
    <property type="project" value="UniProtKB-KW"/>
</dbReference>
<comment type="PTM">
    <text evidence="11">The Fe-S cluster can be nitrosylated by nitric oxide (NO).</text>
</comment>
<comment type="PTM">
    <text evidence="11">Upon Fe-S cluster removal intramolecular disulfide bonds are formed.</text>
</comment>
<keyword evidence="4 11" id="KW-0479">Metal-binding</keyword>
<evidence type="ECO:0000313" key="14">
    <source>
        <dbReference type="Proteomes" id="UP000185434"/>
    </source>
</evidence>
<evidence type="ECO:0000313" key="13">
    <source>
        <dbReference type="EMBL" id="APT88127.1"/>
    </source>
</evidence>
<keyword evidence="8 11" id="KW-0238">DNA-binding</keyword>
<dbReference type="GO" id="GO:0005737">
    <property type="term" value="C:cytoplasm"/>
    <property type="evidence" value="ECO:0007669"/>
    <property type="project" value="UniProtKB-SubCell"/>
</dbReference>
<evidence type="ECO:0000256" key="5">
    <source>
        <dbReference type="ARBA" id="ARBA00023004"/>
    </source>
</evidence>
<organism evidence="13 14">
    <name type="scientific">Corynebacterium frankenforstense DSM 45800</name>
    <dbReference type="NCBI Taxonomy" id="1437875"/>
    <lineage>
        <taxon>Bacteria</taxon>
        <taxon>Bacillati</taxon>
        <taxon>Actinomycetota</taxon>
        <taxon>Actinomycetes</taxon>
        <taxon>Mycobacteriales</taxon>
        <taxon>Corynebacteriaceae</taxon>
        <taxon>Corynebacterium</taxon>
    </lineage>
</organism>
<comment type="similarity">
    <text evidence="2 11">Belongs to the WhiB family.</text>
</comment>
<keyword evidence="10 11" id="KW-0804">Transcription</keyword>
<feature type="binding site" evidence="11">
    <location>
        <position position="38"/>
    </location>
    <ligand>
        <name>[4Fe-4S] cluster</name>
        <dbReference type="ChEBI" id="CHEBI:49883"/>
    </ligand>
</feature>
<dbReference type="AlphaFoldDB" id="A0A1L7CQM7"/>
<feature type="binding site" evidence="11">
    <location>
        <position position="44"/>
    </location>
    <ligand>
        <name>[4Fe-4S] cluster</name>
        <dbReference type="ChEBI" id="CHEBI:49883"/>
    </ligand>
</feature>
<keyword evidence="3 11" id="KW-0004">4Fe-4S</keyword>
<dbReference type="InterPro" id="IPR003482">
    <property type="entry name" value="Whib"/>
</dbReference>
<evidence type="ECO:0000256" key="9">
    <source>
        <dbReference type="ARBA" id="ARBA00023157"/>
    </source>
</evidence>
<keyword evidence="14" id="KW-1185">Reference proteome</keyword>
<evidence type="ECO:0000256" key="10">
    <source>
        <dbReference type="ARBA" id="ARBA00023163"/>
    </source>
</evidence>
<keyword evidence="9 11" id="KW-1015">Disulfide bond</keyword>
<evidence type="ECO:0000256" key="1">
    <source>
        <dbReference type="ARBA" id="ARBA00004496"/>
    </source>
</evidence>
<dbReference type="InterPro" id="IPR034768">
    <property type="entry name" value="4FE4S_WBL"/>
</dbReference>
<protein>
    <recommendedName>
        <fullName evidence="11">Transcriptional regulator WhiB</fullName>
    </recommendedName>
</protein>
<dbReference type="KEGG" id="cfk:CFRA_01185"/>
<comment type="cofactor">
    <cofactor evidence="11">
        <name>[4Fe-4S] cluster</name>
        <dbReference type="ChEBI" id="CHEBI:49883"/>
    </cofactor>
    <text evidence="11">Binds 1 [4Fe-4S] cluster per subunit. Following nitrosylation of the [4Fe-4S] cluster binds 1 [4Fe-8(NO)] cluster per subunit.</text>
</comment>
<accession>A0A1L7CQM7</accession>
<dbReference type="PANTHER" id="PTHR38839:SF7">
    <property type="entry name" value="TRANSCRIPTIONAL REGULATOR WHIB4"/>
    <property type="match status" value="1"/>
</dbReference>
<keyword evidence="5 11" id="KW-0408">Iron</keyword>
<dbReference type="PROSITE" id="PS51674">
    <property type="entry name" value="4FE4S_WBL"/>
    <property type="match status" value="1"/>
</dbReference>
<name>A0A1L7CQM7_9CORY</name>
<keyword evidence="7 11" id="KW-0805">Transcription regulation</keyword>
<dbReference type="GO" id="GO:0035731">
    <property type="term" value="F:dinitrosyl-iron complex binding"/>
    <property type="evidence" value="ECO:0007669"/>
    <property type="project" value="UniProtKB-UniRule"/>
</dbReference>
<dbReference type="Proteomes" id="UP000185434">
    <property type="component" value="Chromosome"/>
</dbReference>
<evidence type="ECO:0000256" key="2">
    <source>
        <dbReference type="ARBA" id="ARBA00006597"/>
    </source>
</evidence>
<feature type="binding site" evidence="11">
    <location>
        <position position="13"/>
    </location>
    <ligand>
        <name>[4Fe-4S] cluster</name>
        <dbReference type="ChEBI" id="CHEBI:49883"/>
    </ligand>
</feature>
<gene>
    <name evidence="11" type="primary">whiB</name>
    <name evidence="13" type="ORF">CFRA_01185</name>
</gene>
<dbReference type="HAMAP" id="MF_01479">
    <property type="entry name" value="WhiB"/>
    <property type="match status" value="1"/>
</dbReference>
<dbReference type="STRING" id="1437875.CFRA_01185"/>
<reference evidence="13 14" key="1">
    <citation type="submission" date="2014-08" db="EMBL/GenBank/DDBJ databases">
        <title>Complete genome sequence of Corynebacterium frankenforstense ST18(T) (=DSM 45800(T)), isolated from raw cow milk.</title>
        <authorList>
            <person name="Ruckert C."/>
            <person name="Albersmeier A."/>
            <person name="Winkler A."/>
            <person name="Lipski A."/>
            <person name="Kalinowski J."/>
        </authorList>
    </citation>
    <scope>NUCLEOTIDE SEQUENCE [LARGE SCALE GENOMIC DNA]</scope>
    <source>
        <strain evidence="13 14">ST18</strain>
    </source>
</reference>
<evidence type="ECO:0000256" key="8">
    <source>
        <dbReference type="ARBA" id="ARBA00023125"/>
    </source>
</evidence>
<evidence type="ECO:0000259" key="12">
    <source>
        <dbReference type="PROSITE" id="PS51674"/>
    </source>
</evidence>
<comment type="subcellular location">
    <subcellularLocation>
        <location evidence="1 11">Cytoplasm</location>
    </subcellularLocation>
</comment>
<keyword evidence="11" id="KW-0963">Cytoplasm</keyword>
<dbReference type="GO" id="GO:0051539">
    <property type="term" value="F:4 iron, 4 sulfur cluster binding"/>
    <property type="evidence" value="ECO:0007669"/>
    <property type="project" value="UniProtKB-UniRule"/>
</dbReference>
<proteinExistence type="inferred from homology"/>
<sequence>MQDRGTWVTSAKCRGIDPETLFVRGAEQRKAATFCRGCPVQQMCLADALDNGVEFGVWGGLTERQRRALLRKNPQIDDWADYLANGGELIGI</sequence>
<evidence type="ECO:0000256" key="3">
    <source>
        <dbReference type="ARBA" id="ARBA00022485"/>
    </source>
</evidence>
<keyword evidence="6 11" id="KW-0411">Iron-sulfur</keyword>
<evidence type="ECO:0000256" key="7">
    <source>
        <dbReference type="ARBA" id="ARBA00023015"/>
    </source>
</evidence>
<feature type="domain" description="4Fe-4S Wbl-type" evidence="12">
    <location>
        <begin position="12"/>
        <end position="68"/>
    </location>
</feature>
<dbReference type="PANTHER" id="PTHR38839">
    <property type="entry name" value="TRANSCRIPTIONAL REGULATOR WHID-RELATED"/>
    <property type="match status" value="1"/>
</dbReference>
<dbReference type="Pfam" id="PF02467">
    <property type="entry name" value="Whib"/>
    <property type="match status" value="1"/>
</dbReference>
<evidence type="ECO:0000256" key="11">
    <source>
        <dbReference type="HAMAP-Rule" id="MF_01479"/>
    </source>
</evidence>
<feature type="binding site" evidence="11">
    <location>
        <position position="35"/>
    </location>
    <ligand>
        <name>[4Fe-4S] cluster</name>
        <dbReference type="ChEBI" id="CHEBI:49883"/>
    </ligand>
</feature>
<dbReference type="GO" id="GO:0045454">
    <property type="term" value="P:cell redox homeostasis"/>
    <property type="evidence" value="ECO:0007669"/>
    <property type="project" value="TreeGrafter"/>
</dbReference>
<dbReference type="EMBL" id="CP009247">
    <property type="protein sequence ID" value="APT88127.1"/>
    <property type="molecule type" value="Genomic_DNA"/>
</dbReference>
<evidence type="ECO:0000256" key="4">
    <source>
        <dbReference type="ARBA" id="ARBA00022723"/>
    </source>
</evidence>
<dbReference type="GO" id="GO:0003677">
    <property type="term" value="F:DNA binding"/>
    <property type="evidence" value="ECO:0007669"/>
    <property type="project" value="UniProtKB-UniRule"/>
</dbReference>
<dbReference type="GO" id="GO:0047134">
    <property type="term" value="F:protein-disulfide reductase [NAD(P)H] activity"/>
    <property type="evidence" value="ECO:0007669"/>
    <property type="project" value="TreeGrafter"/>
</dbReference>
<comment type="function">
    <text evidence="11">Acts as a transcriptional regulator. Probably redox-responsive. The apo- but not holo-form probably binds DNA.</text>
</comment>